<proteinExistence type="predicted"/>
<protein>
    <submittedName>
        <fullName evidence="1">Uncharacterized protein</fullName>
    </submittedName>
</protein>
<dbReference type="AlphaFoldDB" id="A0A660C3R4"/>
<accession>A0A660C3R4</accession>
<comment type="caution">
    <text evidence="1">The sequence shown here is derived from an EMBL/GenBank/DDBJ whole genome shotgun (WGS) entry which is preliminary data.</text>
</comment>
<gene>
    <name evidence="1" type="ORF">JD82_04992</name>
</gene>
<sequence length="49" mass="4739">MILMILATVAAVVAVLASPVPVVLGSGLIALVAASVAVRTALRAETPAA</sequence>
<evidence type="ECO:0000313" key="2">
    <source>
        <dbReference type="Proteomes" id="UP000317303"/>
    </source>
</evidence>
<dbReference type="EMBL" id="VLJV01000002">
    <property type="protein sequence ID" value="TWH16004.1"/>
    <property type="molecule type" value="Genomic_DNA"/>
</dbReference>
<dbReference type="Proteomes" id="UP000317303">
    <property type="component" value="Unassembled WGS sequence"/>
</dbReference>
<evidence type="ECO:0000313" key="1">
    <source>
        <dbReference type="EMBL" id="TWH16004.1"/>
    </source>
</evidence>
<organism evidence="1 2">
    <name type="scientific">Prauserella rugosa</name>
    <dbReference type="NCBI Taxonomy" id="43354"/>
    <lineage>
        <taxon>Bacteria</taxon>
        <taxon>Bacillati</taxon>
        <taxon>Actinomycetota</taxon>
        <taxon>Actinomycetes</taxon>
        <taxon>Pseudonocardiales</taxon>
        <taxon>Pseudonocardiaceae</taxon>
        <taxon>Prauserella</taxon>
    </lineage>
</organism>
<name>A0A660C3R4_9PSEU</name>
<reference evidence="1 2" key="1">
    <citation type="submission" date="2019-07" db="EMBL/GenBank/DDBJ databases">
        <title>R&amp;d 2014.</title>
        <authorList>
            <person name="Klenk H.-P."/>
        </authorList>
    </citation>
    <scope>NUCLEOTIDE SEQUENCE [LARGE SCALE GENOMIC DNA]</scope>
    <source>
        <strain evidence="1 2">DSM 43194</strain>
    </source>
</reference>
<keyword evidence="2" id="KW-1185">Reference proteome</keyword>